<dbReference type="EMBL" id="KV428402">
    <property type="protein sequence ID" value="KZT32024.1"/>
    <property type="molecule type" value="Genomic_DNA"/>
</dbReference>
<reference evidence="1 2" key="1">
    <citation type="journal article" date="2016" name="Mol. Biol. Evol.">
        <title>Comparative Genomics of Early-Diverging Mushroom-Forming Fungi Provides Insights into the Origins of Lignocellulose Decay Capabilities.</title>
        <authorList>
            <person name="Nagy L.G."/>
            <person name="Riley R."/>
            <person name="Tritt A."/>
            <person name="Adam C."/>
            <person name="Daum C."/>
            <person name="Floudas D."/>
            <person name="Sun H."/>
            <person name="Yadav J.S."/>
            <person name="Pangilinan J."/>
            <person name="Larsson K.H."/>
            <person name="Matsuura K."/>
            <person name="Barry K."/>
            <person name="Labutti K."/>
            <person name="Kuo R."/>
            <person name="Ohm R.A."/>
            <person name="Bhattacharya S.S."/>
            <person name="Shirouzu T."/>
            <person name="Yoshinaga Y."/>
            <person name="Martin F.M."/>
            <person name="Grigoriev I.V."/>
            <person name="Hibbett D.S."/>
        </authorList>
    </citation>
    <scope>NUCLEOTIDE SEQUENCE [LARGE SCALE GENOMIC DNA]</scope>
    <source>
        <strain evidence="1 2">HHB10207 ss-3</strain>
    </source>
</reference>
<name>A0A165XBD0_9AGAM</name>
<organism evidence="1 2">
    <name type="scientific">Sistotremastrum suecicum HHB10207 ss-3</name>
    <dbReference type="NCBI Taxonomy" id="1314776"/>
    <lineage>
        <taxon>Eukaryota</taxon>
        <taxon>Fungi</taxon>
        <taxon>Dikarya</taxon>
        <taxon>Basidiomycota</taxon>
        <taxon>Agaricomycotina</taxon>
        <taxon>Agaricomycetes</taxon>
        <taxon>Sistotremastrales</taxon>
        <taxon>Sistotremastraceae</taxon>
        <taxon>Sistotremastrum</taxon>
    </lineage>
</organism>
<protein>
    <submittedName>
        <fullName evidence="1">Uncharacterized protein</fullName>
    </submittedName>
</protein>
<gene>
    <name evidence="1" type="ORF">SISSUDRAFT_593429</name>
</gene>
<accession>A0A165XBD0</accession>
<evidence type="ECO:0000313" key="2">
    <source>
        <dbReference type="Proteomes" id="UP000076798"/>
    </source>
</evidence>
<proteinExistence type="predicted"/>
<keyword evidence="2" id="KW-1185">Reference proteome</keyword>
<dbReference type="AlphaFoldDB" id="A0A165XBD0"/>
<dbReference type="Proteomes" id="UP000076798">
    <property type="component" value="Unassembled WGS sequence"/>
</dbReference>
<evidence type="ECO:0000313" key="1">
    <source>
        <dbReference type="EMBL" id="KZT32024.1"/>
    </source>
</evidence>
<sequence>MPFVVRQSSSTSALRHLAAALSHSQSHSRFGGSSRWHVPWLIPLPSIGMLGWRQVVINMLSPSQSPSHDLQMLRLIPPATLGQRRSNFYSADSTLEVVVQFIYGQSLTLFRCPYEIMARNLRKILLNPVTRKSTRSDFRISETVGTSCSQTGICRADLSICHSKPNK</sequence>